<dbReference type="EMBL" id="JAOAOG010000001">
    <property type="protein sequence ID" value="KAJ6255766.1"/>
    <property type="molecule type" value="Genomic_DNA"/>
</dbReference>
<dbReference type="PANTHER" id="PTHR19248">
    <property type="entry name" value="ATP-BINDING TRANSPORT PROTEIN-RELATED"/>
    <property type="match status" value="1"/>
</dbReference>
<dbReference type="InterPro" id="IPR013283">
    <property type="entry name" value="RLI1"/>
</dbReference>
<reference evidence="5" key="1">
    <citation type="submission" date="2022-08" db="EMBL/GenBank/DDBJ databases">
        <title>Novel sulfate-reducing endosymbionts in the free-living metamonad Anaeramoeba.</title>
        <authorList>
            <person name="Jerlstrom-Hultqvist J."/>
            <person name="Cepicka I."/>
            <person name="Gallot-Lavallee L."/>
            <person name="Salas-Leiva D."/>
            <person name="Curtis B.A."/>
            <person name="Zahonova K."/>
            <person name="Pipaliya S."/>
            <person name="Dacks J."/>
            <person name="Roger A.J."/>
        </authorList>
    </citation>
    <scope>NUCLEOTIDE SEQUENCE</scope>
    <source>
        <strain evidence="5">Schooner1</strain>
    </source>
</reference>
<accession>A0ABQ8ZFW0</accession>
<dbReference type="Gene3D" id="3.40.50.300">
    <property type="entry name" value="P-loop containing nucleotide triphosphate hydrolases"/>
    <property type="match status" value="2"/>
</dbReference>
<evidence type="ECO:0000256" key="3">
    <source>
        <dbReference type="SAM" id="MobiDB-lite"/>
    </source>
</evidence>
<dbReference type="GO" id="GO:0005524">
    <property type="term" value="F:ATP binding"/>
    <property type="evidence" value="ECO:0007669"/>
    <property type="project" value="UniProtKB-KW"/>
</dbReference>
<dbReference type="InterPro" id="IPR027417">
    <property type="entry name" value="P-loop_NTPase"/>
</dbReference>
<dbReference type="SUPFAM" id="SSF52540">
    <property type="entry name" value="P-loop containing nucleoside triphosphate hydrolases"/>
    <property type="match status" value="2"/>
</dbReference>
<organism evidence="5 6">
    <name type="scientific">Anaeramoeba flamelloides</name>
    <dbReference type="NCBI Taxonomy" id="1746091"/>
    <lineage>
        <taxon>Eukaryota</taxon>
        <taxon>Metamonada</taxon>
        <taxon>Anaeramoebidae</taxon>
        <taxon>Anaeramoeba</taxon>
    </lineage>
</organism>
<name>A0ABQ8ZFW0_9EUKA</name>
<dbReference type="Proteomes" id="UP001150062">
    <property type="component" value="Unassembled WGS sequence"/>
</dbReference>
<feature type="compositionally biased region" description="Basic and acidic residues" evidence="3">
    <location>
        <begin position="158"/>
        <end position="245"/>
    </location>
</feature>
<dbReference type="PROSITE" id="PS50893">
    <property type="entry name" value="ABC_TRANSPORTER_2"/>
    <property type="match status" value="1"/>
</dbReference>
<evidence type="ECO:0000256" key="1">
    <source>
        <dbReference type="ARBA" id="ARBA00022741"/>
    </source>
</evidence>
<gene>
    <name evidence="5" type="ORF">M0813_11087</name>
</gene>
<proteinExistence type="predicted"/>
<dbReference type="SMART" id="SM00382">
    <property type="entry name" value="AAA"/>
    <property type="match status" value="1"/>
</dbReference>
<evidence type="ECO:0000259" key="4">
    <source>
        <dbReference type="PROSITE" id="PS50893"/>
    </source>
</evidence>
<sequence>MKEEILTKLSITNLGSRDFTQTSANELQRIAIGLTVINECNIYIIDQPTDFLDIEARYRVAKIIRSLSKGDNYIIVVDHDLSFLDYVSDICSFVYGVPSKHGYSSQVQPVREGINDYLQGYDNHLQYQFRSTALKFLDPNLNKNCEKINEIENEKVKVKENENENENENKNKKDNEEKKKNEKENEKVKENETENENQKEKVNENKKEKVNKNEKENENENEKVNEKENVKENEKEKEKDNQNQKEKHKKTNKFNENNSNNSKIFDISYQNMQKKYQNYQLTVKEGIITKKDRIIVLLGKNGSGKTTFMKMLAGGISPEEEVEISKFKCSYKPQNVVPRYKGTVKELFEQKISNSFQDQDFNDLVIKPLQISKFYTFKVRELGGKEITLVALCIALGKTADLYILDEPFQYLDSEQQIKCANVIRNFMTKYEKRCLISLHNLMITHFLANSIIVFEQIEPQLFIANSIESVYNGLNRFLNLLQITACIDKNTHRLRLNKNTSQKDVQQKKNNVYFFVPNRDFSTRKN</sequence>
<dbReference type="InterPro" id="IPR003439">
    <property type="entry name" value="ABC_transporter-like_ATP-bd"/>
</dbReference>
<comment type="caution">
    <text evidence="5">The sequence shown here is derived from an EMBL/GenBank/DDBJ whole genome shotgun (WGS) entry which is preliminary data.</text>
</comment>
<dbReference type="InterPro" id="IPR003593">
    <property type="entry name" value="AAA+_ATPase"/>
</dbReference>
<feature type="domain" description="ABC transporter" evidence="4">
    <location>
        <begin position="267"/>
        <end position="482"/>
    </location>
</feature>
<feature type="region of interest" description="Disordered" evidence="3">
    <location>
        <begin position="158"/>
        <end position="262"/>
    </location>
</feature>
<keyword evidence="2 5" id="KW-0067">ATP-binding</keyword>
<evidence type="ECO:0000313" key="6">
    <source>
        <dbReference type="Proteomes" id="UP001150062"/>
    </source>
</evidence>
<evidence type="ECO:0000313" key="5">
    <source>
        <dbReference type="EMBL" id="KAJ6255766.1"/>
    </source>
</evidence>
<dbReference type="Pfam" id="PF00005">
    <property type="entry name" value="ABC_tran"/>
    <property type="match status" value="1"/>
</dbReference>
<evidence type="ECO:0000256" key="2">
    <source>
        <dbReference type="ARBA" id="ARBA00022840"/>
    </source>
</evidence>
<protein>
    <submittedName>
        <fullName evidence="5">Atp-binding transport protein-related</fullName>
    </submittedName>
</protein>
<keyword evidence="1" id="KW-0547">Nucleotide-binding</keyword>
<keyword evidence="6" id="KW-1185">Reference proteome</keyword>